<keyword evidence="2" id="KW-1185">Reference proteome</keyword>
<comment type="caution">
    <text evidence="1">The sequence shown here is derived from an EMBL/GenBank/DDBJ whole genome shotgun (WGS) entry which is preliminary data.</text>
</comment>
<evidence type="ECO:0000313" key="1">
    <source>
        <dbReference type="EMBL" id="MFC0680078.1"/>
    </source>
</evidence>
<accession>A0ABV6RVY2</accession>
<proteinExistence type="predicted"/>
<dbReference type="Proteomes" id="UP001589896">
    <property type="component" value="Unassembled WGS sequence"/>
</dbReference>
<evidence type="ECO:0000313" key="2">
    <source>
        <dbReference type="Proteomes" id="UP001589896"/>
    </source>
</evidence>
<reference evidence="1 2" key="1">
    <citation type="submission" date="2024-09" db="EMBL/GenBank/DDBJ databases">
        <authorList>
            <person name="Sun Q."/>
            <person name="Mori K."/>
        </authorList>
    </citation>
    <scope>NUCLEOTIDE SEQUENCE [LARGE SCALE GENOMIC DNA]</scope>
    <source>
        <strain evidence="1 2">KCTC 23076</strain>
    </source>
</reference>
<dbReference type="RefSeq" id="WP_386671496.1">
    <property type="nucleotide sequence ID" value="NZ_JBHLTG010000005.1"/>
</dbReference>
<name>A0ABV6RVY2_9GAMM</name>
<dbReference type="EMBL" id="JBHLTG010000005">
    <property type="protein sequence ID" value="MFC0680078.1"/>
    <property type="molecule type" value="Genomic_DNA"/>
</dbReference>
<gene>
    <name evidence="1" type="ORF">ACFFGH_19765</name>
</gene>
<organism evidence="1 2">
    <name type="scientific">Lysobacter korlensis</name>
    <dbReference type="NCBI Taxonomy" id="553636"/>
    <lineage>
        <taxon>Bacteria</taxon>
        <taxon>Pseudomonadati</taxon>
        <taxon>Pseudomonadota</taxon>
        <taxon>Gammaproteobacteria</taxon>
        <taxon>Lysobacterales</taxon>
        <taxon>Lysobacteraceae</taxon>
        <taxon>Lysobacter</taxon>
    </lineage>
</organism>
<protein>
    <submittedName>
        <fullName evidence="1">Uncharacterized protein</fullName>
    </submittedName>
</protein>
<sequence length="50" mass="5557">MTSPALEHFRPRHPETIKRAAQRVVHVEEIALGFAAVTVWTYAVLTLVSG</sequence>